<evidence type="ECO:0000313" key="2">
    <source>
        <dbReference type="EMBL" id="KAF7400105.1"/>
    </source>
</evidence>
<evidence type="ECO:0000256" key="1">
    <source>
        <dbReference type="SAM" id="MobiDB-lite"/>
    </source>
</evidence>
<evidence type="ECO:0000313" key="3">
    <source>
        <dbReference type="Proteomes" id="UP000600918"/>
    </source>
</evidence>
<name>A0A834K585_VESPE</name>
<reference evidence="2" key="1">
    <citation type="journal article" date="2020" name="G3 (Bethesda)">
        <title>High-Quality Assemblies for Three Invasive Social Wasps from the &lt;i&gt;Vespula&lt;/i&gt; Genus.</title>
        <authorList>
            <person name="Harrop T.W.R."/>
            <person name="Guhlin J."/>
            <person name="McLaughlin G.M."/>
            <person name="Permina E."/>
            <person name="Stockwell P."/>
            <person name="Gilligan J."/>
            <person name="Le Lec M.F."/>
            <person name="Gruber M.A.M."/>
            <person name="Quinn O."/>
            <person name="Lovegrove M."/>
            <person name="Duncan E.J."/>
            <person name="Remnant E.J."/>
            <person name="Van Eeckhoven J."/>
            <person name="Graham B."/>
            <person name="Knapp R.A."/>
            <person name="Langford K.W."/>
            <person name="Kronenberg Z."/>
            <person name="Press M.O."/>
            <person name="Eacker S.M."/>
            <person name="Wilson-Rankin E.E."/>
            <person name="Purcell J."/>
            <person name="Lester P.J."/>
            <person name="Dearden P.K."/>
        </authorList>
    </citation>
    <scope>NUCLEOTIDE SEQUENCE</scope>
    <source>
        <strain evidence="2">Volc-1</strain>
    </source>
</reference>
<dbReference type="Proteomes" id="UP000600918">
    <property type="component" value="Unassembled WGS sequence"/>
</dbReference>
<proteinExistence type="predicted"/>
<feature type="region of interest" description="Disordered" evidence="1">
    <location>
        <begin position="78"/>
        <end position="105"/>
    </location>
</feature>
<sequence>MDSTTNFKEPRGNQQSDLCKAIVESTHETPLARTVFLCILNLDWLPVPDQISSVIVPRVLLVRMNTICQPRISRLVVLPDEDEDEEDDDDDDDDDDHNKILVVDS</sequence>
<accession>A0A834K585</accession>
<organism evidence="2 3">
    <name type="scientific">Vespula pensylvanica</name>
    <name type="common">Western yellow jacket</name>
    <name type="synonym">Wasp</name>
    <dbReference type="NCBI Taxonomy" id="30213"/>
    <lineage>
        <taxon>Eukaryota</taxon>
        <taxon>Metazoa</taxon>
        <taxon>Ecdysozoa</taxon>
        <taxon>Arthropoda</taxon>
        <taxon>Hexapoda</taxon>
        <taxon>Insecta</taxon>
        <taxon>Pterygota</taxon>
        <taxon>Neoptera</taxon>
        <taxon>Endopterygota</taxon>
        <taxon>Hymenoptera</taxon>
        <taxon>Apocrita</taxon>
        <taxon>Aculeata</taxon>
        <taxon>Vespoidea</taxon>
        <taxon>Vespidae</taxon>
        <taxon>Vespinae</taxon>
        <taxon>Vespula</taxon>
    </lineage>
</organism>
<dbReference type="EMBL" id="JACSDY010000018">
    <property type="protein sequence ID" value="KAF7400105.1"/>
    <property type="molecule type" value="Genomic_DNA"/>
</dbReference>
<keyword evidence="3" id="KW-1185">Reference proteome</keyword>
<dbReference type="AlphaFoldDB" id="A0A834K585"/>
<comment type="caution">
    <text evidence="2">The sequence shown here is derived from an EMBL/GenBank/DDBJ whole genome shotgun (WGS) entry which is preliminary data.</text>
</comment>
<protein>
    <submittedName>
        <fullName evidence="2">Uncharacterized protein</fullName>
    </submittedName>
</protein>
<gene>
    <name evidence="2" type="ORF">H0235_015842</name>
</gene>
<feature type="compositionally biased region" description="Acidic residues" evidence="1">
    <location>
        <begin position="79"/>
        <end position="95"/>
    </location>
</feature>